<sequence length="131" mass="14124">MCPPSSSSPHVAPLVLLVLLTLLDLLPPTPPLFSKRRASGASRAARPRWAGLGEARQTLQARLEPERSIFDRASLCGTRSSMWNILLVDVQSATAAPAAPALRAPPCWTVRPRAGGRGLSCFFCVALRWPL</sequence>
<evidence type="ECO:0000256" key="1">
    <source>
        <dbReference type="SAM" id="SignalP"/>
    </source>
</evidence>
<dbReference type="Proteomes" id="UP001189429">
    <property type="component" value="Unassembled WGS sequence"/>
</dbReference>
<gene>
    <name evidence="2" type="ORF">PCOR1329_LOCUS34957</name>
</gene>
<keyword evidence="3" id="KW-1185">Reference proteome</keyword>
<evidence type="ECO:0000313" key="3">
    <source>
        <dbReference type="Proteomes" id="UP001189429"/>
    </source>
</evidence>
<comment type="caution">
    <text evidence="2">The sequence shown here is derived from an EMBL/GenBank/DDBJ whole genome shotgun (WGS) entry which is preliminary data.</text>
</comment>
<evidence type="ECO:0000313" key="2">
    <source>
        <dbReference type="EMBL" id="CAK0839225.1"/>
    </source>
</evidence>
<name>A0ABN9T2U8_9DINO</name>
<feature type="chain" id="PRO_5047121287" evidence="1">
    <location>
        <begin position="29"/>
        <end position="131"/>
    </location>
</feature>
<reference evidence="2" key="1">
    <citation type="submission" date="2023-10" db="EMBL/GenBank/DDBJ databases">
        <authorList>
            <person name="Chen Y."/>
            <person name="Shah S."/>
            <person name="Dougan E. K."/>
            <person name="Thang M."/>
            <person name="Chan C."/>
        </authorList>
    </citation>
    <scope>NUCLEOTIDE SEQUENCE [LARGE SCALE GENOMIC DNA]</scope>
</reference>
<proteinExistence type="predicted"/>
<keyword evidence="1" id="KW-0732">Signal</keyword>
<organism evidence="2 3">
    <name type="scientific">Prorocentrum cordatum</name>
    <dbReference type="NCBI Taxonomy" id="2364126"/>
    <lineage>
        <taxon>Eukaryota</taxon>
        <taxon>Sar</taxon>
        <taxon>Alveolata</taxon>
        <taxon>Dinophyceae</taxon>
        <taxon>Prorocentrales</taxon>
        <taxon>Prorocentraceae</taxon>
        <taxon>Prorocentrum</taxon>
    </lineage>
</organism>
<accession>A0ABN9T2U8</accession>
<protein>
    <submittedName>
        <fullName evidence="2">Uncharacterized protein</fullName>
    </submittedName>
</protein>
<dbReference type="EMBL" id="CAUYUJ010014279">
    <property type="protein sequence ID" value="CAK0839225.1"/>
    <property type="molecule type" value="Genomic_DNA"/>
</dbReference>
<feature type="signal peptide" evidence="1">
    <location>
        <begin position="1"/>
        <end position="28"/>
    </location>
</feature>